<gene>
    <name evidence="3" type="ORF">FCM35_KLT07052</name>
</gene>
<keyword evidence="2" id="KW-0812">Transmembrane</keyword>
<dbReference type="PANTHER" id="PTHR34775:SF6">
    <property type="entry name" value="TRANSMEMBRANE PROTEIN"/>
    <property type="match status" value="1"/>
</dbReference>
<feature type="compositionally biased region" description="Low complexity" evidence="1">
    <location>
        <begin position="175"/>
        <end position="184"/>
    </location>
</feature>
<dbReference type="EMBL" id="SWLB01000016">
    <property type="protein sequence ID" value="KAF3328446.1"/>
    <property type="molecule type" value="Genomic_DNA"/>
</dbReference>
<keyword evidence="2" id="KW-1133">Transmembrane helix</keyword>
<feature type="region of interest" description="Disordered" evidence="1">
    <location>
        <begin position="165"/>
        <end position="184"/>
    </location>
</feature>
<name>A0A833R1W0_9POAL</name>
<keyword evidence="4" id="KW-1185">Reference proteome</keyword>
<comment type="caution">
    <text evidence="3">The sequence shown here is derived from an EMBL/GenBank/DDBJ whole genome shotgun (WGS) entry which is preliminary data.</text>
</comment>
<organism evidence="3 4">
    <name type="scientific">Carex littledalei</name>
    <dbReference type="NCBI Taxonomy" id="544730"/>
    <lineage>
        <taxon>Eukaryota</taxon>
        <taxon>Viridiplantae</taxon>
        <taxon>Streptophyta</taxon>
        <taxon>Embryophyta</taxon>
        <taxon>Tracheophyta</taxon>
        <taxon>Spermatophyta</taxon>
        <taxon>Magnoliopsida</taxon>
        <taxon>Liliopsida</taxon>
        <taxon>Poales</taxon>
        <taxon>Cyperaceae</taxon>
        <taxon>Cyperoideae</taxon>
        <taxon>Cariceae</taxon>
        <taxon>Carex</taxon>
        <taxon>Carex subgen. Euthyceras</taxon>
    </lineage>
</organism>
<keyword evidence="2" id="KW-0472">Membrane</keyword>
<dbReference type="PANTHER" id="PTHR34775">
    <property type="entry name" value="TRANSMEMBRANE PROTEIN"/>
    <property type="match status" value="1"/>
</dbReference>
<feature type="compositionally biased region" description="Polar residues" evidence="1">
    <location>
        <begin position="1"/>
        <end position="15"/>
    </location>
</feature>
<feature type="compositionally biased region" description="Low complexity" evidence="1">
    <location>
        <begin position="77"/>
        <end position="86"/>
    </location>
</feature>
<feature type="region of interest" description="Disordered" evidence="1">
    <location>
        <begin position="1"/>
        <end position="125"/>
    </location>
</feature>
<evidence type="ECO:0000256" key="1">
    <source>
        <dbReference type="SAM" id="MobiDB-lite"/>
    </source>
</evidence>
<feature type="compositionally biased region" description="Basic residues" evidence="1">
    <location>
        <begin position="515"/>
        <end position="526"/>
    </location>
</feature>
<dbReference type="Proteomes" id="UP000623129">
    <property type="component" value="Unassembled WGS sequence"/>
</dbReference>
<reference evidence="3" key="1">
    <citation type="submission" date="2020-01" db="EMBL/GenBank/DDBJ databases">
        <title>Genome sequence of Kobresia littledalei, the first chromosome-level genome in the family Cyperaceae.</title>
        <authorList>
            <person name="Qu G."/>
        </authorList>
    </citation>
    <scope>NUCLEOTIDE SEQUENCE</scope>
    <source>
        <strain evidence="3">C.B.Clarke</strain>
        <tissue evidence="3">Leaf</tissue>
    </source>
</reference>
<evidence type="ECO:0000313" key="3">
    <source>
        <dbReference type="EMBL" id="KAF3328446.1"/>
    </source>
</evidence>
<feature type="region of interest" description="Disordered" evidence="1">
    <location>
        <begin position="499"/>
        <end position="526"/>
    </location>
</feature>
<evidence type="ECO:0000313" key="4">
    <source>
        <dbReference type="Proteomes" id="UP000623129"/>
    </source>
</evidence>
<sequence length="526" mass="58599">MDFSNKIRSPNSVRSDPQRKSPKTIMKVSHESNENSFTPDRISPSVKYISRNEPKNLKSPFPSPLSQKRILTEKNHLSNSLKKSSLQRNTDKSTPVSTDGSRPYTPYPLPYDPVTNYTSPRPEFLRYDPNRRMETMRRIEKAMLDEEEGLSSCTFIISTSPQVPGDEAIEEEDPSPSISSVSTSPQVQVPVCEEVKCLSDEEEEEGVSNPKLGSKLIFFLVCLLSSVCYICSMSSNVEIKLHERTSGARVLGEMIGLSKMCLNRRNVDLTCGIEERGETTEEAIVIPQEFDISDFTPEEEQELFNGGELEVTKETDELGGGGFTLEEEEMFNGSELEVTKETGIGLLAQGNTVEFPEEVELHAVGDTQILERSATLKMQLYLFYSIQALACISVLAAMIGYLHKHTSNMFYKKKKQNWASETDVQRGLGAAKKPTDKVSTTIAGNSKMHVIQPPQVDLLSEFSLANTTMAQSSLKEMELQATPTAPITPGTLLEKVEKNKNQMESTKSGVTPLRRSSRLRTRLTSP</sequence>
<feature type="transmembrane region" description="Helical" evidence="2">
    <location>
        <begin position="381"/>
        <end position="402"/>
    </location>
</feature>
<dbReference type="AlphaFoldDB" id="A0A833R1W0"/>
<accession>A0A833R1W0</accession>
<proteinExistence type="predicted"/>
<protein>
    <submittedName>
        <fullName evidence="3">Uncharacterized protein</fullName>
    </submittedName>
</protein>
<dbReference type="OrthoDB" id="1938687at2759"/>
<evidence type="ECO:0000256" key="2">
    <source>
        <dbReference type="SAM" id="Phobius"/>
    </source>
</evidence>